<dbReference type="EMBL" id="CP032819">
    <property type="protein sequence ID" value="AZS30830.1"/>
    <property type="molecule type" value="Genomic_DNA"/>
</dbReference>
<sequence length="154" mass="16963">MKKILFILVLVLGIGGVSVAQTAQTQPSKEYVVALKKMIVVSGSDATFRLLIPQMFAMMQQQLPNVPAEFWSEAEKEMTKTLVDDLAEMLAPIYHKRLTLSDLQEITKFYESPVGKKMAAAQPAIASESMAVGQQWGMKIAAKVEEALKAKGYL</sequence>
<dbReference type="OrthoDB" id="1143459at2"/>
<accession>A0A3Q9IS58</accession>
<evidence type="ECO:0000259" key="2">
    <source>
        <dbReference type="Pfam" id="PF09832"/>
    </source>
</evidence>
<protein>
    <submittedName>
        <fullName evidence="3">DUF2059 domain-containing protein</fullName>
    </submittedName>
</protein>
<keyword evidence="1" id="KW-0732">Signal</keyword>
<proteinExistence type="predicted"/>
<organism evidence="3 4">
    <name type="scientific">Butyricimonas faecalis</name>
    <dbReference type="NCBI Taxonomy" id="2093856"/>
    <lineage>
        <taxon>Bacteria</taxon>
        <taxon>Pseudomonadati</taxon>
        <taxon>Bacteroidota</taxon>
        <taxon>Bacteroidia</taxon>
        <taxon>Bacteroidales</taxon>
        <taxon>Odoribacteraceae</taxon>
        <taxon>Butyricimonas</taxon>
    </lineage>
</organism>
<reference evidence="3 4" key="1">
    <citation type="submission" date="2018-10" db="EMBL/GenBank/DDBJ databases">
        <title>Butyricimonas faecalis sp. nov., isolated from human faeces and emended description of the genus Butyricimonas.</title>
        <authorList>
            <person name="Le Roy T."/>
            <person name="Van der Smissen P."/>
            <person name="Paquot A."/>
            <person name="Delzenne N."/>
            <person name="Muccioli G."/>
            <person name="Collet J.-F."/>
            <person name="Cani P.D."/>
        </authorList>
    </citation>
    <scope>NUCLEOTIDE SEQUENCE [LARGE SCALE GENOMIC DNA]</scope>
    <source>
        <strain evidence="3 4">H184</strain>
    </source>
</reference>
<dbReference type="Pfam" id="PF09832">
    <property type="entry name" value="DUF2059"/>
    <property type="match status" value="1"/>
</dbReference>
<evidence type="ECO:0000313" key="3">
    <source>
        <dbReference type="EMBL" id="AZS30830.1"/>
    </source>
</evidence>
<feature type="domain" description="DUF2059" evidence="2">
    <location>
        <begin position="84"/>
        <end position="142"/>
    </location>
</feature>
<name>A0A3Q9IS58_9BACT</name>
<dbReference type="InterPro" id="IPR018637">
    <property type="entry name" value="DUF2059"/>
</dbReference>
<keyword evidence="4" id="KW-1185">Reference proteome</keyword>
<feature type="chain" id="PRO_5018764779" evidence="1">
    <location>
        <begin position="21"/>
        <end position="154"/>
    </location>
</feature>
<dbReference type="AlphaFoldDB" id="A0A3Q9IS58"/>
<evidence type="ECO:0000313" key="4">
    <source>
        <dbReference type="Proteomes" id="UP000270673"/>
    </source>
</evidence>
<evidence type="ECO:0000256" key="1">
    <source>
        <dbReference type="SAM" id="SignalP"/>
    </source>
</evidence>
<dbReference type="Proteomes" id="UP000270673">
    <property type="component" value="Chromosome"/>
</dbReference>
<dbReference type="RefSeq" id="WP_106481390.1">
    <property type="nucleotide sequence ID" value="NZ_CP032819.1"/>
</dbReference>
<dbReference type="KEGG" id="buy:D8S85_15610"/>
<feature type="signal peptide" evidence="1">
    <location>
        <begin position="1"/>
        <end position="20"/>
    </location>
</feature>
<gene>
    <name evidence="3" type="ORF">D8S85_15610</name>
</gene>